<evidence type="ECO:0000313" key="3">
    <source>
        <dbReference type="EMBL" id="SUZ59156.1"/>
    </source>
</evidence>
<evidence type="ECO:0000256" key="2">
    <source>
        <dbReference type="ARBA" id="ARBA00023002"/>
    </source>
</evidence>
<dbReference type="Gene3D" id="3.40.50.720">
    <property type="entry name" value="NAD(P)-binding Rossmann-like Domain"/>
    <property type="match status" value="1"/>
</dbReference>
<dbReference type="InterPro" id="IPR051687">
    <property type="entry name" value="Peroxisomal_Beta-Oxidation"/>
</dbReference>
<sequence>MSELRFDGRVALVTGAGGGLGREHAILLASRGAAVMVNDLGSPTMGGQDHDPSPAEGVVEEIQSAGGVAAANSDSVATREGAESMVAATLEEFGGLDIVINNAGIIRNRTFLNINEYEFEPVMDVHVKGCFFVTRPAYEHMKTVGYGRIVNTSSGSGLFGSFGQSAYSAAKAAIYGFTRTLAIEGARYGIHVNAIAPGALTRMTGDVLGDDGAMAEMTGLSGEDLAYQMGPHQVAPAVAYLAHESCSLNGETLSASGGRVGRAFMGVTKGIYEDDLTLETVAERIDEVCSEDDYLVPDNVDQEIELLLSHLNQE</sequence>
<protein>
    <recommendedName>
        <fullName evidence="4">Short-chain dehydrogenase</fullName>
    </recommendedName>
</protein>
<dbReference type="AlphaFoldDB" id="A0A381NX12"/>
<dbReference type="GO" id="GO:0016491">
    <property type="term" value="F:oxidoreductase activity"/>
    <property type="evidence" value="ECO:0007669"/>
    <property type="project" value="UniProtKB-KW"/>
</dbReference>
<dbReference type="PANTHER" id="PTHR45024">
    <property type="entry name" value="DEHYDROGENASES, SHORT CHAIN"/>
    <property type="match status" value="1"/>
</dbReference>
<dbReference type="FunFam" id="3.40.50.720:FF:000084">
    <property type="entry name" value="Short-chain dehydrogenase reductase"/>
    <property type="match status" value="1"/>
</dbReference>
<dbReference type="InterPro" id="IPR020904">
    <property type="entry name" value="Sc_DH/Rdtase_CS"/>
</dbReference>
<evidence type="ECO:0000256" key="1">
    <source>
        <dbReference type="ARBA" id="ARBA00006484"/>
    </source>
</evidence>
<gene>
    <name evidence="3" type="ORF">METZ01_LOCUS12010</name>
</gene>
<dbReference type="Pfam" id="PF00106">
    <property type="entry name" value="adh_short"/>
    <property type="match status" value="1"/>
</dbReference>
<dbReference type="InterPro" id="IPR002347">
    <property type="entry name" value="SDR_fam"/>
</dbReference>
<organism evidence="3">
    <name type="scientific">marine metagenome</name>
    <dbReference type="NCBI Taxonomy" id="408172"/>
    <lineage>
        <taxon>unclassified sequences</taxon>
        <taxon>metagenomes</taxon>
        <taxon>ecological metagenomes</taxon>
    </lineage>
</organism>
<dbReference type="PRINTS" id="PR00080">
    <property type="entry name" value="SDRFAMILY"/>
</dbReference>
<dbReference type="PRINTS" id="PR00081">
    <property type="entry name" value="GDHRDH"/>
</dbReference>
<accession>A0A381NX12</accession>
<reference evidence="3" key="1">
    <citation type="submission" date="2018-05" db="EMBL/GenBank/DDBJ databases">
        <authorList>
            <person name="Lanie J.A."/>
            <person name="Ng W.-L."/>
            <person name="Kazmierczak K.M."/>
            <person name="Andrzejewski T.M."/>
            <person name="Davidsen T.M."/>
            <person name="Wayne K.J."/>
            <person name="Tettelin H."/>
            <person name="Glass J.I."/>
            <person name="Rusch D."/>
            <person name="Podicherti R."/>
            <person name="Tsui H.-C.T."/>
            <person name="Winkler M.E."/>
        </authorList>
    </citation>
    <scope>NUCLEOTIDE SEQUENCE</scope>
</reference>
<name>A0A381NX12_9ZZZZ</name>
<dbReference type="EMBL" id="UINC01000666">
    <property type="protein sequence ID" value="SUZ59156.1"/>
    <property type="molecule type" value="Genomic_DNA"/>
</dbReference>
<proteinExistence type="inferred from homology"/>
<evidence type="ECO:0008006" key="4">
    <source>
        <dbReference type="Google" id="ProtNLM"/>
    </source>
</evidence>
<dbReference type="PROSITE" id="PS00061">
    <property type="entry name" value="ADH_SHORT"/>
    <property type="match status" value="1"/>
</dbReference>
<comment type="similarity">
    <text evidence="1">Belongs to the short-chain dehydrogenases/reductases (SDR) family.</text>
</comment>
<dbReference type="SUPFAM" id="SSF51735">
    <property type="entry name" value="NAD(P)-binding Rossmann-fold domains"/>
    <property type="match status" value="1"/>
</dbReference>
<dbReference type="PANTHER" id="PTHR45024:SF2">
    <property type="entry name" value="SCP2 DOMAIN-CONTAINING PROTEIN"/>
    <property type="match status" value="1"/>
</dbReference>
<dbReference type="InterPro" id="IPR036291">
    <property type="entry name" value="NAD(P)-bd_dom_sf"/>
</dbReference>
<keyword evidence="2" id="KW-0560">Oxidoreductase</keyword>